<keyword evidence="2" id="KW-0812">Transmembrane</keyword>
<keyword evidence="4" id="KW-1185">Reference proteome</keyword>
<dbReference type="RefSeq" id="WP_376732607.1">
    <property type="nucleotide sequence ID" value="NZ_JAYMRP010000010.1"/>
</dbReference>
<name>A0ABV5EAF4_9ACTN</name>
<proteinExistence type="predicted"/>
<protein>
    <submittedName>
        <fullName evidence="3">Uncharacterized protein</fullName>
    </submittedName>
</protein>
<dbReference type="Proteomes" id="UP001585080">
    <property type="component" value="Unassembled WGS sequence"/>
</dbReference>
<evidence type="ECO:0000313" key="3">
    <source>
        <dbReference type="EMBL" id="MFB8773833.1"/>
    </source>
</evidence>
<reference evidence="3 4" key="1">
    <citation type="submission" date="2024-01" db="EMBL/GenBank/DDBJ databases">
        <title>Genome mining of biosynthetic gene clusters to explore secondary metabolites of Streptomyces sp.</title>
        <authorList>
            <person name="Baig A."/>
            <person name="Ajitkumar Shintre N."/>
            <person name="Kumar H."/>
            <person name="Anbarasu A."/>
            <person name="Ramaiah S."/>
        </authorList>
    </citation>
    <scope>NUCLEOTIDE SEQUENCE [LARGE SCALE GENOMIC DNA]</scope>
    <source>
        <strain evidence="3 4">A57</strain>
    </source>
</reference>
<evidence type="ECO:0000313" key="4">
    <source>
        <dbReference type="Proteomes" id="UP001585080"/>
    </source>
</evidence>
<dbReference type="EMBL" id="JAYMRP010000010">
    <property type="protein sequence ID" value="MFB8773833.1"/>
    <property type="molecule type" value="Genomic_DNA"/>
</dbReference>
<accession>A0ABV5EAF4</accession>
<evidence type="ECO:0000256" key="1">
    <source>
        <dbReference type="SAM" id="MobiDB-lite"/>
    </source>
</evidence>
<feature type="transmembrane region" description="Helical" evidence="2">
    <location>
        <begin position="76"/>
        <end position="98"/>
    </location>
</feature>
<gene>
    <name evidence="3" type="ORF">VSS16_14010</name>
</gene>
<sequence length="175" mass="18136">MRMPQGYGTGGEAARRRPAAPGARRPLVRRPPGGRQCRARGQPADLAGSRPHPGSRRTQQSTGPRPGTALPRSVRVGYGLGSLGTGAFGTVAVLLAVGMRGAWRATRRAPVLARSAPDPSLRAQFAAARARGQHAHGVRVLGEPVGSLVAFTVTGPDATPDLARVLPPPPTSRPC</sequence>
<feature type="region of interest" description="Disordered" evidence="1">
    <location>
        <begin position="1"/>
        <end position="73"/>
    </location>
</feature>
<organism evidence="3 4">
    <name type="scientific">Streptomyces broussonetiae</name>
    <dbReference type="NCBI Taxonomy" id="2686304"/>
    <lineage>
        <taxon>Bacteria</taxon>
        <taxon>Bacillati</taxon>
        <taxon>Actinomycetota</taxon>
        <taxon>Actinomycetes</taxon>
        <taxon>Kitasatosporales</taxon>
        <taxon>Streptomycetaceae</taxon>
        <taxon>Streptomyces</taxon>
    </lineage>
</organism>
<feature type="compositionally biased region" description="Low complexity" evidence="1">
    <location>
        <begin position="19"/>
        <end position="35"/>
    </location>
</feature>
<keyword evidence="2" id="KW-1133">Transmembrane helix</keyword>
<keyword evidence="2" id="KW-0472">Membrane</keyword>
<evidence type="ECO:0000256" key="2">
    <source>
        <dbReference type="SAM" id="Phobius"/>
    </source>
</evidence>
<comment type="caution">
    <text evidence="3">The sequence shown here is derived from an EMBL/GenBank/DDBJ whole genome shotgun (WGS) entry which is preliminary data.</text>
</comment>